<protein>
    <submittedName>
        <fullName evidence="3">Ovule protein</fullName>
    </submittedName>
</protein>
<dbReference type="EMBL" id="UYWX01001031">
    <property type="protein sequence ID" value="VDM19889.1"/>
    <property type="molecule type" value="Genomic_DNA"/>
</dbReference>
<dbReference type="WBParaSite" id="TTAC_0000240601-mRNA-1">
    <property type="protein sequence ID" value="TTAC_0000240601-mRNA-1"/>
    <property type="gene ID" value="TTAC_0000240601"/>
</dbReference>
<name>A0A0R3WNR8_HYDTA</name>
<keyword evidence="2" id="KW-1185">Reference proteome</keyword>
<organism evidence="3">
    <name type="scientific">Hydatigena taeniaeformis</name>
    <name type="common">Feline tapeworm</name>
    <name type="synonym">Taenia taeniaeformis</name>
    <dbReference type="NCBI Taxonomy" id="6205"/>
    <lineage>
        <taxon>Eukaryota</taxon>
        <taxon>Metazoa</taxon>
        <taxon>Spiralia</taxon>
        <taxon>Lophotrochozoa</taxon>
        <taxon>Platyhelminthes</taxon>
        <taxon>Cestoda</taxon>
        <taxon>Eucestoda</taxon>
        <taxon>Cyclophyllidea</taxon>
        <taxon>Taeniidae</taxon>
        <taxon>Hydatigera</taxon>
    </lineage>
</organism>
<reference evidence="3" key="1">
    <citation type="submission" date="2017-02" db="UniProtKB">
        <authorList>
            <consortium name="WormBaseParasite"/>
        </authorList>
    </citation>
    <scope>IDENTIFICATION</scope>
</reference>
<dbReference type="Proteomes" id="UP000274429">
    <property type="component" value="Unassembled WGS sequence"/>
</dbReference>
<sequence>MCLVVASNGMNVVKDHLSCALLPLPIPIQLTLLDQSHFCKLHLVLTSPDTYTPNSHSHEPLSPFRLLTDSNPSLVPFLLPYFPSSSLFYHTSLINIHTCTHTLDNLFEEGEDGKEVGKEGGDVHLTIEKVYPS</sequence>
<proteinExistence type="predicted"/>
<dbReference type="AlphaFoldDB" id="A0A0R3WNR8"/>
<evidence type="ECO:0000313" key="2">
    <source>
        <dbReference type="Proteomes" id="UP000274429"/>
    </source>
</evidence>
<evidence type="ECO:0000313" key="3">
    <source>
        <dbReference type="WBParaSite" id="TTAC_0000240601-mRNA-1"/>
    </source>
</evidence>
<gene>
    <name evidence="1" type="ORF">TTAC_LOCUS2393</name>
</gene>
<reference evidence="1 2" key="2">
    <citation type="submission" date="2018-11" db="EMBL/GenBank/DDBJ databases">
        <authorList>
            <consortium name="Pathogen Informatics"/>
        </authorList>
    </citation>
    <scope>NUCLEOTIDE SEQUENCE [LARGE SCALE GENOMIC DNA]</scope>
</reference>
<accession>A0A0R3WNR8</accession>
<evidence type="ECO:0000313" key="1">
    <source>
        <dbReference type="EMBL" id="VDM19889.1"/>
    </source>
</evidence>